<evidence type="ECO:0000259" key="3">
    <source>
        <dbReference type="Pfam" id="PF20066"/>
    </source>
</evidence>
<dbReference type="AlphaFoldDB" id="A0A549T1N1"/>
<dbReference type="EMBL" id="VJMG01000062">
    <property type="protein sequence ID" value="TRL35776.1"/>
    <property type="molecule type" value="Genomic_DNA"/>
</dbReference>
<keyword evidence="5" id="KW-1185">Reference proteome</keyword>
<dbReference type="InterPro" id="IPR018656">
    <property type="entry name" value="DUF2087"/>
</dbReference>
<dbReference type="Pfam" id="PF09860">
    <property type="entry name" value="DUF2087"/>
    <property type="match status" value="1"/>
</dbReference>
<proteinExistence type="predicted"/>
<name>A0A549T1N1_9HYPH</name>
<comment type="caution">
    <text evidence="4">The sequence shown here is derived from an EMBL/GenBank/DDBJ whole genome shotgun (WGS) entry which is preliminary data.</text>
</comment>
<evidence type="ECO:0000313" key="5">
    <source>
        <dbReference type="Proteomes" id="UP000316801"/>
    </source>
</evidence>
<evidence type="ECO:0000256" key="1">
    <source>
        <dbReference type="SAM" id="MobiDB-lite"/>
    </source>
</evidence>
<evidence type="ECO:0000259" key="2">
    <source>
        <dbReference type="Pfam" id="PF09860"/>
    </source>
</evidence>
<gene>
    <name evidence="4" type="ORF">FNA46_19415</name>
</gene>
<reference evidence="4 5" key="1">
    <citation type="submission" date="2019-07" db="EMBL/GenBank/DDBJ databases">
        <title>Ln-dependent methylotrophs.</title>
        <authorList>
            <person name="Tani A."/>
        </authorList>
    </citation>
    <scope>NUCLEOTIDE SEQUENCE [LARGE SCALE GENOMIC DNA]</scope>
    <source>
        <strain evidence="4 5">SM12</strain>
    </source>
</reference>
<sequence length="211" mass="23753">MSKTLHAVTIPDLSALAKTLRRELYARDTPPSHVELLNLLARGAGFRNFQHLKASHAAAARLEAAPEPVEAEPVDHRRIELVLRCFDDEAVMARWPKKTAQQKLALWWCWASLPARRELSEPEVNAILKALNGFGDHVLIRRELVDWGMVARSPDCRIYRRIETRPPADAAALIAHLQARKRAKRVPRVSNRPPFTPVRSPARPDASPTSP</sequence>
<feature type="domain" description="DUF2087" evidence="2">
    <location>
        <begin position="93"/>
        <end position="161"/>
    </location>
</feature>
<dbReference type="RefSeq" id="WP_143126866.1">
    <property type="nucleotide sequence ID" value="NZ_VJMG01000062.1"/>
</dbReference>
<feature type="region of interest" description="Disordered" evidence="1">
    <location>
        <begin position="180"/>
        <end position="211"/>
    </location>
</feature>
<dbReference type="Pfam" id="PF20066">
    <property type="entry name" value="Glyoxalase_8"/>
    <property type="match status" value="1"/>
</dbReference>
<dbReference type="Proteomes" id="UP000316801">
    <property type="component" value="Unassembled WGS sequence"/>
</dbReference>
<dbReference type="InterPro" id="IPR045517">
    <property type="entry name" value="Glyoxalase_8"/>
</dbReference>
<protein>
    <submittedName>
        <fullName evidence="4">DUF2087 domain-containing protein</fullName>
    </submittedName>
</protein>
<feature type="domain" description="Glyoxalase-related protein" evidence="3">
    <location>
        <begin position="8"/>
        <end position="58"/>
    </location>
</feature>
<organism evidence="4 5">
    <name type="scientific">Rhizobium straminoryzae</name>
    <dbReference type="NCBI Taxonomy" id="1387186"/>
    <lineage>
        <taxon>Bacteria</taxon>
        <taxon>Pseudomonadati</taxon>
        <taxon>Pseudomonadota</taxon>
        <taxon>Alphaproteobacteria</taxon>
        <taxon>Hyphomicrobiales</taxon>
        <taxon>Rhizobiaceae</taxon>
        <taxon>Rhizobium/Agrobacterium group</taxon>
        <taxon>Rhizobium</taxon>
    </lineage>
</organism>
<evidence type="ECO:0000313" key="4">
    <source>
        <dbReference type="EMBL" id="TRL35776.1"/>
    </source>
</evidence>
<accession>A0A549T1N1</accession>